<organism evidence="1 2">
    <name type="scientific">Blepharisma stoltei</name>
    <dbReference type="NCBI Taxonomy" id="1481888"/>
    <lineage>
        <taxon>Eukaryota</taxon>
        <taxon>Sar</taxon>
        <taxon>Alveolata</taxon>
        <taxon>Ciliophora</taxon>
        <taxon>Postciliodesmatophora</taxon>
        <taxon>Heterotrichea</taxon>
        <taxon>Heterotrichida</taxon>
        <taxon>Blepharismidae</taxon>
        <taxon>Blepharisma</taxon>
    </lineage>
</organism>
<reference evidence="1" key="1">
    <citation type="submission" date="2021-09" db="EMBL/GenBank/DDBJ databases">
        <authorList>
            <consortium name="AG Swart"/>
            <person name="Singh M."/>
            <person name="Singh A."/>
            <person name="Seah K."/>
            <person name="Emmerich C."/>
        </authorList>
    </citation>
    <scope>NUCLEOTIDE SEQUENCE</scope>
    <source>
        <strain evidence="1">ATCC30299</strain>
    </source>
</reference>
<sequence>MMQRDYCCHSVVFKRNILIAGAQKNLMLFSAFLDSFTIIPYEFNIARKILINTERLYIIECEMGFIYESEVEDVYALKKIAKSGLRHYPLQVSCTYNKGGIYIGCIQNPRYNYWKFSLDIKKVDEIL</sequence>
<accession>A0AAU9IL40</accession>
<keyword evidence="2" id="KW-1185">Reference proteome</keyword>
<dbReference type="EMBL" id="CAJZBQ010000012">
    <property type="protein sequence ID" value="CAG9314778.1"/>
    <property type="molecule type" value="Genomic_DNA"/>
</dbReference>
<proteinExistence type="predicted"/>
<gene>
    <name evidence="1" type="ORF">BSTOLATCC_MIC11773</name>
</gene>
<name>A0AAU9IL40_9CILI</name>
<dbReference type="Proteomes" id="UP001162131">
    <property type="component" value="Unassembled WGS sequence"/>
</dbReference>
<evidence type="ECO:0000313" key="1">
    <source>
        <dbReference type="EMBL" id="CAG9314778.1"/>
    </source>
</evidence>
<comment type="caution">
    <text evidence="1">The sequence shown here is derived from an EMBL/GenBank/DDBJ whole genome shotgun (WGS) entry which is preliminary data.</text>
</comment>
<protein>
    <submittedName>
        <fullName evidence="1">Uncharacterized protein</fullName>
    </submittedName>
</protein>
<evidence type="ECO:0000313" key="2">
    <source>
        <dbReference type="Proteomes" id="UP001162131"/>
    </source>
</evidence>
<dbReference type="AlphaFoldDB" id="A0AAU9IL40"/>